<evidence type="ECO:0000313" key="1">
    <source>
        <dbReference type="EMBL" id="CAN0563250.1"/>
    </source>
</evidence>
<protein>
    <submittedName>
        <fullName evidence="1">Uncharacterized protein</fullName>
    </submittedName>
</protein>
<proteinExistence type="predicted"/>
<accession>A0AC60A763</accession>
<organism evidence="1 2">
    <name type="scientific">Rangifer tarandus platyrhynchus</name>
    <name type="common">Svalbard reindeer</name>
    <dbReference type="NCBI Taxonomy" id="3082113"/>
    <lineage>
        <taxon>Eukaryota</taxon>
        <taxon>Metazoa</taxon>
        <taxon>Chordata</taxon>
        <taxon>Craniata</taxon>
        <taxon>Vertebrata</taxon>
        <taxon>Euteleostomi</taxon>
        <taxon>Mammalia</taxon>
        <taxon>Eutheria</taxon>
        <taxon>Laurasiatheria</taxon>
        <taxon>Artiodactyla</taxon>
        <taxon>Ruminantia</taxon>
        <taxon>Pecora</taxon>
        <taxon>Cervidae</taxon>
        <taxon>Odocoileinae</taxon>
        <taxon>Rangifer</taxon>
    </lineage>
</organism>
<reference evidence="1" key="2">
    <citation type="submission" date="2025-03" db="EMBL/GenBank/DDBJ databases">
        <authorList>
            <consortium name="ELIXIR-Norway"/>
            <consortium name="Elixir Norway"/>
        </authorList>
    </citation>
    <scope>NUCLEOTIDE SEQUENCE</scope>
</reference>
<dbReference type="Proteomes" id="UP001162501">
    <property type="component" value="Chromosome 8"/>
</dbReference>
<dbReference type="EMBL" id="OX596092">
    <property type="protein sequence ID" value="CAN0563250.1"/>
    <property type="molecule type" value="Genomic_DNA"/>
</dbReference>
<reference evidence="1" key="1">
    <citation type="submission" date="2023-05" db="EMBL/GenBank/DDBJ databases">
        <authorList>
            <consortium name="ELIXIR-Norway"/>
        </authorList>
    </citation>
    <scope>NUCLEOTIDE SEQUENCE</scope>
</reference>
<gene>
    <name evidence="1" type="ORF">MRATA1EN22A_LOCUS27490</name>
</gene>
<name>A0AC60A763_RANTA</name>
<sequence>MYHTQEQPVGLGVGSENRAGRGQCNRSGRPSPLSKHPGDVAGSKSPGSTSLMDGQLLRCRVTRCARPALLRTRHTWGQWRAFRGAAWAAFPGRISVRKVPVCPRAARSRAVGPGLLPGPPGPGLCVSGHELSGPSSAQEPLFLGQPPPAAPGLGLGRGPAVPGSSWQALDPPPLFRGARPPQQGAGAVWPSGTPQEFSDTAHAAVGARGAPLRAGRTLRAGHPGWRCVWLSH</sequence>
<evidence type="ECO:0000313" key="2">
    <source>
        <dbReference type="Proteomes" id="UP001162501"/>
    </source>
</evidence>